<evidence type="ECO:0000313" key="3">
    <source>
        <dbReference type="Proteomes" id="UP001596087"/>
    </source>
</evidence>
<protein>
    <recommendedName>
        <fullName evidence="4">WD40 repeat domain-containing protein</fullName>
    </recommendedName>
</protein>
<dbReference type="RefSeq" id="WP_378585726.1">
    <property type="nucleotide sequence ID" value="NZ_JBHSKD010000002.1"/>
</dbReference>
<evidence type="ECO:0000313" key="2">
    <source>
        <dbReference type="EMBL" id="MFC5175255.1"/>
    </source>
</evidence>
<dbReference type="Proteomes" id="UP001596087">
    <property type="component" value="Unassembled WGS sequence"/>
</dbReference>
<proteinExistence type="predicted"/>
<feature type="region of interest" description="Disordered" evidence="1">
    <location>
        <begin position="124"/>
        <end position="165"/>
    </location>
</feature>
<dbReference type="EMBL" id="JBHSKD010000002">
    <property type="protein sequence ID" value="MFC5175255.1"/>
    <property type="molecule type" value="Genomic_DNA"/>
</dbReference>
<keyword evidence="3" id="KW-1185">Reference proteome</keyword>
<organism evidence="2 3">
    <name type="scientific">Nocardioides taihuensis</name>
    <dbReference type="NCBI Taxonomy" id="1835606"/>
    <lineage>
        <taxon>Bacteria</taxon>
        <taxon>Bacillati</taxon>
        <taxon>Actinomycetota</taxon>
        <taxon>Actinomycetes</taxon>
        <taxon>Propionibacteriales</taxon>
        <taxon>Nocardioidaceae</taxon>
        <taxon>Nocardioides</taxon>
    </lineage>
</organism>
<reference evidence="3" key="1">
    <citation type="journal article" date="2019" name="Int. J. Syst. Evol. Microbiol.">
        <title>The Global Catalogue of Microorganisms (GCM) 10K type strain sequencing project: providing services to taxonomists for standard genome sequencing and annotation.</title>
        <authorList>
            <consortium name="The Broad Institute Genomics Platform"/>
            <consortium name="The Broad Institute Genome Sequencing Center for Infectious Disease"/>
            <person name="Wu L."/>
            <person name="Ma J."/>
        </authorList>
    </citation>
    <scope>NUCLEOTIDE SEQUENCE [LARGE SCALE GENOMIC DNA]</scope>
    <source>
        <strain evidence="3">DFY41</strain>
    </source>
</reference>
<gene>
    <name evidence="2" type="ORF">ACFPGP_01145</name>
</gene>
<accession>A0ABW0BDA9</accession>
<name>A0ABW0BDA9_9ACTN</name>
<sequence length="165" mass="17297">MEAIGLVAETGAFGTLPLDLPDYPDDPQDAADFAQLELSPDGRRIASMPSSAELVVRDLVTGESHSPLSELGTRAGFMWVGATHLVGTVAGGGDGDGWVWEPGTAPERVDYWAFSDGFDLWLTDRGSGPGEREAPTVSGEPGKLGPTLRDGVGASPWWSCATPRA</sequence>
<evidence type="ECO:0000256" key="1">
    <source>
        <dbReference type="SAM" id="MobiDB-lite"/>
    </source>
</evidence>
<comment type="caution">
    <text evidence="2">The sequence shown here is derived from an EMBL/GenBank/DDBJ whole genome shotgun (WGS) entry which is preliminary data.</text>
</comment>
<evidence type="ECO:0008006" key="4">
    <source>
        <dbReference type="Google" id="ProtNLM"/>
    </source>
</evidence>